<evidence type="ECO:0000256" key="1">
    <source>
        <dbReference type="ARBA" id="ARBA00008110"/>
    </source>
</evidence>
<proteinExistence type="inferred from homology"/>
<evidence type="ECO:0000256" key="3">
    <source>
        <dbReference type="ARBA" id="ARBA00022505"/>
    </source>
</evidence>
<dbReference type="RefSeq" id="WP_235011129.1">
    <property type="nucleotide sequence ID" value="NZ_FYAH01000002.1"/>
</dbReference>
<dbReference type="PANTHER" id="PTHR30432:SF1">
    <property type="entry name" value="DNA-BINDING TRANSCRIPTIONAL DUAL REGULATOR MODE"/>
    <property type="match status" value="1"/>
</dbReference>
<dbReference type="InterPro" id="IPR016462">
    <property type="entry name" value="ModE"/>
</dbReference>
<evidence type="ECO:0000259" key="7">
    <source>
        <dbReference type="PROSITE" id="PS51866"/>
    </source>
</evidence>
<name>A0A1Y6KXG5_9GAMM</name>
<reference evidence="9" key="1">
    <citation type="submission" date="2017-06" db="EMBL/GenBank/DDBJ databases">
        <authorList>
            <person name="Rodrigo-Torres L."/>
            <person name="Arahal R. D."/>
            <person name="Lucena T."/>
        </authorList>
    </citation>
    <scope>NUCLEOTIDE SEQUENCE [LARGE SCALE GENOMIC DNA]</scope>
    <source>
        <strain evidence="9">type strain: CECT 9192</strain>
    </source>
</reference>
<dbReference type="Gene3D" id="1.10.10.10">
    <property type="entry name" value="Winged helix-like DNA-binding domain superfamily/Winged helix DNA-binding domain"/>
    <property type="match status" value="1"/>
</dbReference>
<keyword evidence="3 5" id="KW-0500">Molybdenum</keyword>
<dbReference type="Proteomes" id="UP000196485">
    <property type="component" value="Unassembled WGS sequence"/>
</dbReference>
<protein>
    <submittedName>
        <fullName evidence="8">Transcriptional regulator ModE</fullName>
    </submittedName>
</protein>
<dbReference type="InterPro" id="IPR008995">
    <property type="entry name" value="Mo/tungstate-bd_C_term_dom"/>
</dbReference>
<keyword evidence="2 5" id="KW-0813">Transport</keyword>
<evidence type="ECO:0000256" key="4">
    <source>
        <dbReference type="ARBA" id="ARBA00022737"/>
    </source>
</evidence>
<evidence type="ECO:0000256" key="6">
    <source>
        <dbReference type="PIRSR" id="PIRSR005763-1"/>
    </source>
</evidence>
<evidence type="ECO:0000256" key="2">
    <source>
        <dbReference type="ARBA" id="ARBA00022448"/>
    </source>
</evidence>
<sequence>MSKTPNKNKTMNLTAIATLQIDNKMFANPRRIALLKAIDATGSISQGAKLADISYKAAFDAIKDMNSCHQQPLVNSEKGGKGGGGATLTRFGQRLIQMYDLLDKIQDMGLQALNDDNAPLDSLLGIMSRFSLQTSARNQLFGHITTIETHDLHDIVTIAITEHHHIQATITHGSTMRLHLKPNKDVVTLIKGPAITVCSEENLIHGKRDRFDNQLLGTLTAMKQDRQSTEITISLTDEISICAFVDNQDVMDETLRLGMPIYALFHSTQVIVASMY</sequence>
<evidence type="ECO:0000313" key="9">
    <source>
        <dbReference type="Proteomes" id="UP000196485"/>
    </source>
</evidence>
<organism evidence="8 9">
    <name type="scientific">Photobacterium aquimaris</name>
    <dbReference type="NCBI Taxonomy" id="512643"/>
    <lineage>
        <taxon>Bacteria</taxon>
        <taxon>Pseudomonadati</taxon>
        <taxon>Pseudomonadota</taxon>
        <taxon>Gammaproteobacteria</taxon>
        <taxon>Vibrionales</taxon>
        <taxon>Vibrionaceae</taxon>
        <taxon>Photobacterium</taxon>
    </lineage>
</organism>
<dbReference type="InterPro" id="IPR005116">
    <property type="entry name" value="Transp-assoc_OB_typ1"/>
</dbReference>
<dbReference type="InterPro" id="IPR051815">
    <property type="entry name" value="Molybdate_resp_trans_reg"/>
</dbReference>
<dbReference type="GO" id="GO:0015689">
    <property type="term" value="P:molybdate ion transport"/>
    <property type="evidence" value="ECO:0007669"/>
    <property type="project" value="UniProtKB-UniRule"/>
</dbReference>
<dbReference type="SUPFAM" id="SSF46785">
    <property type="entry name" value="Winged helix' DNA-binding domain"/>
    <property type="match status" value="1"/>
</dbReference>
<dbReference type="InterPro" id="IPR036388">
    <property type="entry name" value="WH-like_DNA-bd_sf"/>
</dbReference>
<dbReference type="EMBL" id="FYAH01000002">
    <property type="protein sequence ID" value="SMY15855.1"/>
    <property type="molecule type" value="Genomic_DNA"/>
</dbReference>
<dbReference type="InterPro" id="IPR004606">
    <property type="entry name" value="Mop_domain"/>
</dbReference>
<dbReference type="PIRSF" id="PIRSF005763">
    <property type="entry name" value="Txn_reg_ModE"/>
    <property type="match status" value="1"/>
</dbReference>
<dbReference type="PANTHER" id="PTHR30432">
    <property type="entry name" value="TRANSCRIPTIONAL REGULATOR MODE"/>
    <property type="match status" value="1"/>
</dbReference>
<dbReference type="GO" id="GO:0030151">
    <property type="term" value="F:molybdenum ion binding"/>
    <property type="evidence" value="ECO:0007669"/>
    <property type="project" value="UniProtKB-UniRule"/>
</dbReference>
<dbReference type="SUPFAM" id="SSF50331">
    <property type="entry name" value="MOP-like"/>
    <property type="match status" value="2"/>
</dbReference>
<gene>
    <name evidence="8" type="primary">modE</name>
    <name evidence="8" type="ORF">PAQU9191_01086</name>
</gene>
<feature type="region of interest" description="Required for dimer formation and molybdate binding" evidence="6">
    <location>
        <begin position="134"/>
        <end position="142"/>
    </location>
</feature>
<keyword evidence="4" id="KW-0677">Repeat</keyword>
<accession>A0A1Y6KXG5</accession>
<dbReference type="InterPro" id="IPR036390">
    <property type="entry name" value="WH_DNA-bd_sf"/>
</dbReference>
<dbReference type="Pfam" id="PF03459">
    <property type="entry name" value="TOBE"/>
    <property type="match status" value="1"/>
</dbReference>
<dbReference type="AlphaFoldDB" id="A0A1Y6KXG5"/>
<dbReference type="NCBIfam" id="TIGR00638">
    <property type="entry name" value="Mop"/>
    <property type="match status" value="1"/>
</dbReference>
<comment type="similarity">
    <text evidence="1 5">Belongs to the ModE family.</text>
</comment>
<feature type="domain" description="Mop" evidence="7">
    <location>
        <begin position="133"/>
        <end position="199"/>
    </location>
</feature>
<dbReference type="InterPro" id="IPR003725">
    <property type="entry name" value="ModE-bd_N"/>
</dbReference>
<dbReference type="GO" id="GO:0006355">
    <property type="term" value="P:regulation of DNA-templated transcription"/>
    <property type="evidence" value="ECO:0007669"/>
    <property type="project" value="InterPro"/>
</dbReference>
<evidence type="ECO:0000256" key="5">
    <source>
        <dbReference type="PIRNR" id="PIRNR005763"/>
    </source>
</evidence>
<keyword evidence="9" id="KW-1185">Reference proteome</keyword>
<evidence type="ECO:0000313" key="8">
    <source>
        <dbReference type="EMBL" id="SMY15855.1"/>
    </source>
</evidence>
<dbReference type="Gene3D" id="2.40.50.100">
    <property type="match status" value="2"/>
</dbReference>
<dbReference type="PROSITE" id="PS51866">
    <property type="entry name" value="MOP"/>
    <property type="match status" value="1"/>
</dbReference>
<dbReference type="NCBIfam" id="TIGR00637">
    <property type="entry name" value="ModE_repress"/>
    <property type="match status" value="1"/>
</dbReference>